<dbReference type="EMBL" id="JAXQNO010000002">
    <property type="protein sequence ID" value="KAK4802933.1"/>
    <property type="molecule type" value="Genomic_DNA"/>
</dbReference>
<keyword evidence="2" id="KW-1185">Reference proteome</keyword>
<organism evidence="1 2">
    <name type="scientific">Trapa natans</name>
    <name type="common">Water chestnut</name>
    <dbReference type="NCBI Taxonomy" id="22666"/>
    <lineage>
        <taxon>Eukaryota</taxon>
        <taxon>Viridiplantae</taxon>
        <taxon>Streptophyta</taxon>
        <taxon>Embryophyta</taxon>
        <taxon>Tracheophyta</taxon>
        <taxon>Spermatophyta</taxon>
        <taxon>Magnoliopsida</taxon>
        <taxon>eudicotyledons</taxon>
        <taxon>Gunneridae</taxon>
        <taxon>Pentapetalae</taxon>
        <taxon>rosids</taxon>
        <taxon>malvids</taxon>
        <taxon>Myrtales</taxon>
        <taxon>Lythraceae</taxon>
        <taxon>Trapa</taxon>
    </lineage>
</organism>
<evidence type="ECO:0000313" key="1">
    <source>
        <dbReference type="EMBL" id="KAK4802933.1"/>
    </source>
</evidence>
<reference evidence="1 2" key="1">
    <citation type="journal article" date="2023" name="Hortic Res">
        <title>Pangenome of water caltrop reveals structural variations and asymmetric subgenome divergence after allopolyploidization.</title>
        <authorList>
            <person name="Zhang X."/>
            <person name="Chen Y."/>
            <person name="Wang L."/>
            <person name="Yuan Y."/>
            <person name="Fang M."/>
            <person name="Shi L."/>
            <person name="Lu R."/>
            <person name="Comes H.P."/>
            <person name="Ma Y."/>
            <person name="Chen Y."/>
            <person name="Huang G."/>
            <person name="Zhou Y."/>
            <person name="Zheng Z."/>
            <person name="Qiu Y."/>
        </authorList>
    </citation>
    <scope>NUCLEOTIDE SEQUENCE [LARGE SCALE GENOMIC DNA]</scope>
    <source>
        <strain evidence="1">F231</strain>
    </source>
</reference>
<name>A0AAN7M517_TRANT</name>
<proteinExistence type="predicted"/>
<dbReference type="AlphaFoldDB" id="A0AAN7M517"/>
<gene>
    <name evidence="1" type="ORF">SAY86_001136</name>
</gene>
<evidence type="ECO:0000313" key="2">
    <source>
        <dbReference type="Proteomes" id="UP001346149"/>
    </source>
</evidence>
<comment type="caution">
    <text evidence="1">The sequence shown here is derived from an EMBL/GenBank/DDBJ whole genome shotgun (WGS) entry which is preliminary data.</text>
</comment>
<sequence>MTSPNHGPNFFISLETKVTISSKFPSIAVDALVYTPLQIHLKPQSPSAQLRLCSSDSMRFPFSDCMYLRVPTFPRIIYGVEEVYRGRW</sequence>
<protein>
    <submittedName>
        <fullName evidence="1">Uncharacterized protein</fullName>
    </submittedName>
</protein>
<accession>A0AAN7M517</accession>
<dbReference type="Proteomes" id="UP001346149">
    <property type="component" value="Unassembled WGS sequence"/>
</dbReference>